<evidence type="ECO:0000313" key="1">
    <source>
        <dbReference type="EMBL" id="KAA1102265.1"/>
    </source>
</evidence>
<dbReference type="EMBL" id="VDEP01000338">
    <property type="protein sequence ID" value="KAA1102265.1"/>
    <property type="molecule type" value="Genomic_DNA"/>
</dbReference>
<organism evidence="1 2">
    <name type="scientific">Puccinia graminis f. sp. tritici</name>
    <dbReference type="NCBI Taxonomy" id="56615"/>
    <lineage>
        <taxon>Eukaryota</taxon>
        <taxon>Fungi</taxon>
        <taxon>Dikarya</taxon>
        <taxon>Basidiomycota</taxon>
        <taxon>Pucciniomycotina</taxon>
        <taxon>Pucciniomycetes</taxon>
        <taxon>Pucciniales</taxon>
        <taxon>Pucciniaceae</taxon>
        <taxon>Puccinia</taxon>
    </lineage>
</organism>
<name>A0A5B0PL33_PUCGR</name>
<sequence>MLTPIGSDRFADRLCLPFDLASDTSSLARNDDSVQYIVACEERRQALPLLDNLPPASHRRQLPHRCRLVVATPGAYFACPQRAFKAFWCVFEVIYGAYIRRYPRGYPLSPADIPQGMRMCNFAEIAIGYPHPNGYPDAYRPSLLACEAARQSAPGVRLSTPQDSLSGLSFPVLTTSS</sequence>
<dbReference type="Proteomes" id="UP000325313">
    <property type="component" value="Unassembled WGS sequence"/>
</dbReference>
<reference evidence="1 2" key="1">
    <citation type="submission" date="2019-05" db="EMBL/GenBank/DDBJ databases">
        <title>Emergence of the Ug99 lineage of the wheat stem rust pathogen through somatic hybridization.</title>
        <authorList>
            <person name="Li F."/>
            <person name="Upadhyaya N.M."/>
            <person name="Sperschneider J."/>
            <person name="Matny O."/>
            <person name="Nguyen-Phuc H."/>
            <person name="Mago R."/>
            <person name="Raley C."/>
            <person name="Miller M.E."/>
            <person name="Silverstein K.A.T."/>
            <person name="Henningsen E."/>
            <person name="Hirsch C.D."/>
            <person name="Visser B."/>
            <person name="Pretorius Z.A."/>
            <person name="Steffenson B.J."/>
            <person name="Schwessinger B."/>
            <person name="Dodds P.N."/>
            <person name="Figueroa M."/>
        </authorList>
    </citation>
    <scope>NUCLEOTIDE SEQUENCE [LARGE SCALE GENOMIC DNA]</scope>
    <source>
        <strain evidence="1 2">Ug99</strain>
    </source>
</reference>
<dbReference type="AlphaFoldDB" id="A0A5B0PL33"/>
<accession>A0A5B0PL33</accession>
<protein>
    <submittedName>
        <fullName evidence="1">Uncharacterized protein</fullName>
    </submittedName>
</protein>
<gene>
    <name evidence="1" type="ORF">PGTUg99_016695</name>
</gene>
<evidence type="ECO:0000313" key="2">
    <source>
        <dbReference type="Proteomes" id="UP000325313"/>
    </source>
</evidence>
<proteinExistence type="predicted"/>
<comment type="caution">
    <text evidence="1">The sequence shown here is derived from an EMBL/GenBank/DDBJ whole genome shotgun (WGS) entry which is preliminary data.</text>
</comment>